<dbReference type="Pfam" id="PF02348">
    <property type="entry name" value="CTP_transf_3"/>
    <property type="match status" value="1"/>
</dbReference>
<evidence type="ECO:0000313" key="2">
    <source>
        <dbReference type="Proteomes" id="UP000008204"/>
    </source>
</evidence>
<dbReference type="GO" id="GO:0008781">
    <property type="term" value="F:N-acylneuraminate cytidylyltransferase activity"/>
    <property type="evidence" value="ECO:0007669"/>
    <property type="project" value="UniProtKB-EC"/>
</dbReference>
<sequence>MVTIAIIPARGGSKGVPRKNVRLLAGQPLIAYSILDCLEAQLVDEVYVSTDDPEIASISQGYGAKIIHRPLELAGDTASSESALFHGLKELETEGITPELIVFLQCTSPIRTGAEIDQAIEKLQAKDADSLLSVSPSHRFLWQEVDGLAQSINYDYRQRPRRQDMQPQYLENGSIYIFKPWVIKALGNRLGGKIVLFEMGEAAAWEIDSLTDFTIIESLLNNASF</sequence>
<gene>
    <name evidence="1" type="ordered locus">PCC8801_0292</name>
</gene>
<proteinExistence type="predicted"/>
<keyword evidence="2" id="KW-1185">Reference proteome</keyword>
<accession>B7K372</accession>
<dbReference type="InterPro" id="IPR029044">
    <property type="entry name" value="Nucleotide-diphossugar_trans"/>
</dbReference>
<dbReference type="SUPFAM" id="SSF53448">
    <property type="entry name" value="Nucleotide-diphospho-sugar transferases"/>
    <property type="match status" value="1"/>
</dbReference>
<dbReference type="STRING" id="41431.PCC8801_0292"/>
<dbReference type="KEGG" id="cyp:PCC8801_0292"/>
<dbReference type="Proteomes" id="UP000008204">
    <property type="component" value="Chromosome"/>
</dbReference>
<keyword evidence="1" id="KW-0548">Nucleotidyltransferase</keyword>
<dbReference type="AlphaFoldDB" id="B7K372"/>
<dbReference type="eggNOG" id="COG1083">
    <property type="taxonomic scope" value="Bacteria"/>
</dbReference>
<dbReference type="Gene3D" id="3.90.550.10">
    <property type="entry name" value="Spore Coat Polysaccharide Biosynthesis Protein SpsA, Chain A"/>
    <property type="match status" value="1"/>
</dbReference>
<dbReference type="CDD" id="cd02513">
    <property type="entry name" value="CMP-NeuAc_Synthase"/>
    <property type="match status" value="1"/>
</dbReference>
<keyword evidence="1" id="KW-0808">Transferase</keyword>
<dbReference type="EC" id="2.7.7.43" evidence="1"/>
<dbReference type="OrthoDB" id="9805604at2"/>
<dbReference type="InterPro" id="IPR003329">
    <property type="entry name" value="Cytidylyl_trans"/>
</dbReference>
<dbReference type="PANTHER" id="PTHR21485">
    <property type="entry name" value="HAD SUPERFAMILY MEMBERS CMAS AND KDSC"/>
    <property type="match status" value="1"/>
</dbReference>
<dbReference type="RefSeq" id="WP_012593669.1">
    <property type="nucleotide sequence ID" value="NC_011726.1"/>
</dbReference>
<evidence type="ECO:0000313" key="1">
    <source>
        <dbReference type="EMBL" id="ACK64392.1"/>
    </source>
</evidence>
<dbReference type="PANTHER" id="PTHR21485:SF3">
    <property type="entry name" value="N-ACYLNEURAMINATE CYTIDYLYLTRANSFERASE"/>
    <property type="match status" value="1"/>
</dbReference>
<dbReference type="HOGENOM" id="CLU_042930_1_0_3"/>
<reference evidence="2" key="1">
    <citation type="journal article" date="2011" name="MBio">
        <title>Novel metabolic attributes of the genus Cyanothece, comprising a group of unicellular nitrogen-fixing Cyanobacteria.</title>
        <authorList>
            <person name="Bandyopadhyay A."/>
            <person name="Elvitigala T."/>
            <person name="Welsh E."/>
            <person name="Stockel J."/>
            <person name="Liberton M."/>
            <person name="Min H."/>
            <person name="Sherman L.A."/>
            <person name="Pakrasi H.B."/>
        </authorList>
    </citation>
    <scope>NUCLEOTIDE SEQUENCE [LARGE SCALE GENOMIC DNA]</scope>
    <source>
        <strain evidence="2">PCC 8801</strain>
    </source>
</reference>
<dbReference type="EMBL" id="CP001287">
    <property type="protein sequence ID" value="ACK64392.1"/>
    <property type="molecule type" value="Genomic_DNA"/>
</dbReference>
<organism evidence="1 2">
    <name type="scientific">Rippkaea orientalis (strain PCC 8801 / RF-1)</name>
    <name type="common">Cyanothece sp. (strain PCC 8801)</name>
    <dbReference type="NCBI Taxonomy" id="41431"/>
    <lineage>
        <taxon>Bacteria</taxon>
        <taxon>Bacillati</taxon>
        <taxon>Cyanobacteriota</taxon>
        <taxon>Cyanophyceae</taxon>
        <taxon>Oscillatoriophycideae</taxon>
        <taxon>Chroococcales</taxon>
        <taxon>Aphanothecaceae</taxon>
        <taxon>Rippkaea</taxon>
        <taxon>Rippkaea orientalis</taxon>
    </lineage>
</organism>
<name>B7K372_RIPO1</name>
<protein>
    <submittedName>
        <fullName evidence="1">N-acylneuraminate cytidylyltransferase</fullName>
        <ecNumber evidence="1">2.7.7.43</ecNumber>
    </submittedName>
</protein>
<dbReference type="InterPro" id="IPR050793">
    <property type="entry name" value="CMP-NeuNAc_synthase"/>
</dbReference>